<evidence type="ECO:0000313" key="1">
    <source>
        <dbReference type="EMBL" id="KAJ8379619.1"/>
    </source>
</evidence>
<dbReference type="AlphaFoldDB" id="A0A9Q1JCV7"/>
<name>A0A9Q1JCV7_SYNKA</name>
<gene>
    <name evidence="1" type="ORF">SKAU_G00003970</name>
</gene>
<accession>A0A9Q1JCV7</accession>
<proteinExistence type="predicted"/>
<organism evidence="1 2">
    <name type="scientific">Synaphobranchus kaupii</name>
    <name type="common">Kaup's arrowtooth eel</name>
    <dbReference type="NCBI Taxonomy" id="118154"/>
    <lineage>
        <taxon>Eukaryota</taxon>
        <taxon>Metazoa</taxon>
        <taxon>Chordata</taxon>
        <taxon>Craniata</taxon>
        <taxon>Vertebrata</taxon>
        <taxon>Euteleostomi</taxon>
        <taxon>Actinopterygii</taxon>
        <taxon>Neopterygii</taxon>
        <taxon>Teleostei</taxon>
        <taxon>Anguilliformes</taxon>
        <taxon>Synaphobranchidae</taxon>
        <taxon>Synaphobranchus</taxon>
    </lineage>
</organism>
<reference evidence="1" key="1">
    <citation type="journal article" date="2023" name="Science">
        <title>Genome structures resolve the early diversification of teleost fishes.</title>
        <authorList>
            <person name="Parey E."/>
            <person name="Louis A."/>
            <person name="Montfort J."/>
            <person name="Bouchez O."/>
            <person name="Roques C."/>
            <person name="Iampietro C."/>
            <person name="Lluch J."/>
            <person name="Castinel A."/>
            <person name="Donnadieu C."/>
            <person name="Desvignes T."/>
            <person name="Floi Bucao C."/>
            <person name="Jouanno E."/>
            <person name="Wen M."/>
            <person name="Mejri S."/>
            <person name="Dirks R."/>
            <person name="Jansen H."/>
            <person name="Henkel C."/>
            <person name="Chen W.J."/>
            <person name="Zahm M."/>
            <person name="Cabau C."/>
            <person name="Klopp C."/>
            <person name="Thompson A.W."/>
            <person name="Robinson-Rechavi M."/>
            <person name="Braasch I."/>
            <person name="Lecointre G."/>
            <person name="Bobe J."/>
            <person name="Postlethwait J.H."/>
            <person name="Berthelot C."/>
            <person name="Roest Crollius H."/>
            <person name="Guiguen Y."/>
        </authorList>
    </citation>
    <scope>NUCLEOTIDE SEQUENCE</scope>
    <source>
        <strain evidence="1">WJC10195</strain>
    </source>
</reference>
<dbReference type="EMBL" id="JAINUF010000001">
    <property type="protein sequence ID" value="KAJ8379619.1"/>
    <property type="molecule type" value="Genomic_DNA"/>
</dbReference>
<keyword evidence="2" id="KW-1185">Reference proteome</keyword>
<dbReference type="Proteomes" id="UP001152622">
    <property type="component" value="Chromosome 1"/>
</dbReference>
<sequence length="187" mass="19951">MSCSLVKVLLVRSRPCCHSAAAALGLINCTAYLGVKDSSSTRRADKELPSAIQKWRFPTPAVCRYQKAQVPVAAAPHTARTAATTTSANCDCCHSCHCSVARIGSTPPLQGVPIARVTRAARLLCHPDWGVRVTKEDADLYPSDASVDPGMPGFWGCNTGQQGRQLPFWGAPVITTDGTEPIIAYMP</sequence>
<evidence type="ECO:0000313" key="2">
    <source>
        <dbReference type="Proteomes" id="UP001152622"/>
    </source>
</evidence>
<protein>
    <submittedName>
        <fullName evidence="1">Uncharacterized protein</fullName>
    </submittedName>
</protein>
<comment type="caution">
    <text evidence="1">The sequence shown here is derived from an EMBL/GenBank/DDBJ whole genome shotgun (WGS) entry which is preliminary data.</text>
</comment>